<dbReference type="PANTHER" id="PTHR47926">
    <property type="entry name" value="PENTATRICOPEPTIDE REPEAT-CONTAINING PROTEIN"/>
    <property type="match status" value="1"/>
</dbReference>
<dbReference type="GO" id="GO:0003723">
    <property type="term" value="F:RNA binding"/>
    <property type="evidence" value="ECO:0007669"/>
    <property type="project" value="InterPro"/>
</dbReference>
<dbReference type="InterPro" id="IPR002885">
    <property type="entry name" value="PPR_rpt"/>
</dbReference>
<dbReference type="PROSITE" id="PS51375">
    <property type="entry name" value="PPR"/>
    <property type="match status" value="3"/>
</dbReference>
<dbReference type="NCBIfam" id="TIGR00756">
    <property type="entry name" value="PPR"/>
    <property type="match status" value="2"/>
</dbReference>
<feature type="repeat" description="PPR" evidence="2">
    <location>
        <begin position="210"/>
        <end position="244"/>
    </location>
</feature>
<dbReference type="PANTHER" id="PTHR47926:SF525">
    <property type="entry name" value="EMB2261"/>
    <property type="match status" value="1"/>
</dbReference>
<dbReference type="InterPro" id="IPR046848">
    <property type="entry name" value="E_motif"/>
</dbReference>
<dbReference type="Pfam" id="PF20431">
    <property type="entry name" value="E_motif"/>
    <property type="match status" value="1"/>
</dbReference>
<dbReference type="Pfam" id="PF13041">
    <property type="entry name" value="PPR_2"/>
    <property type="match status" value="2"/>
</dbReference>
<feature type="repeat" description="PPR" evidence="2">
    <location>
        <begin position="97"/>
        <end position="131"/>
    </location>
</feature>
<accession>A0AAW2U1Z1</accession>
<dbReference type="InterPro" id="IPR046960">
    <property type="entry name" value="PPR_At4g14850-like_plant"/>
</dbReference>
<dbReference type="InterPro" id="IPR011990">
    <property type="entry name" value="TPR-like_helical_dom_sf"/>
</dbReference>
<name>A0AAW2U1Z1_9LAMI</name>
<feature type="repeat" description="PPR" evidence="2">
    <location>
        <begin position="336"/>
        <end position="370"/>
    </location>
</feature>
<evidence type="ECO:0000313" key="3">
    <source>
        <dbReference type="EMBL" id="KAL0410847.1"/>
    </source>
</evidence>
<dbReference type="AlphaFoldDB" id="A0AAW2U1Z1"/>
<dbReference type="SUPFAM" id="SSF48452">
    <property type="entry name" value="TPR-like"/>
    <property type="match status" value="1"/>
</dbReference>
<reference evidence="3" key="1">
    <citation type="submission" date="2020-06" db="EMBL/GenBank/DDBJ databases">
        <authorList>
            <person name="Li T."/>
            <person name="Hu X."/>
            <person name="Zhang T."/>
            <person name="Song X."/>
            <person name="Zhang H."/>
            <person name="Dai N."/>
            <person name="Sheng W."/>
            <person name="Hou X."/>
            <person name="Wei L."/>
        </authorList>
    </citation>
    <scope>NUCLEOTIDE SEQUENCE</scope>
    <source>
        <strain evidence="3">KEN1</strain>
        <tissue evidence="3">Leaf</tissue>
    </source>
</reference>
<dbReference type="Pfam" id="PF01535">
    <property type="entry name" value="PPR"/>
    <property type="match status" value="2"/>
</dbReference>
<keyword evidence="1" id="KW-0677">Repeat</keyword>
<evidence type="ECO:0000256" key="2">
    <source>
        <dbReference type="PROSITE-ProRule" id="PRU00708"/>
    </source>
</evidence>
<dbReference type="GO" id="GO:0009451">
    <property type="term" value="P:RNA modification"/>
    <property type="evidence" value="ECO:0007669"/>
    <property type="project" value="InterPro"/>
</dbReference>
<dbReference type="EMBL" id="JACGWN010000013">
    <property type="protein sequence ID" value="KAL0410847.1"/>
    <property type="molecule type" value="Genomic_DNA"/>
</dbReference>
<proteinExistence type="predicted"/>
<reference evidence="3" key="2">
    <citation type="journal article" date="2024" name="Plant">
        <title>Genomic evolution and insights into agronomic trait innovations of Sesamum species.</title>
        <authorList>
            <person name="Miao H."/>
            <person name="Wang L."/>
            <person name="Qu L."/>
            <person name="Liu H."/>
            <person name="Sun Y."/>
            <person name="Le M."/>
            <person name="Wang Q."/>
            <person name="Wei S."/>
            <person name="Zheng Y."/>
            <person name="Lin W."/>
            <person name="Duan Y."/>
            <person name="Cao H."/>
            <person name="Xiong S."/>
            <person name="Wang X."/>
            <person name="Wei L."/>
            <person name="Li C."/>
            <person name="Ma Q."/>
            <person name="Ju M."/>
            <person name="Zhao R."/>
            <person name="Li G."/>
            <person name="Mu C."/>
            <person name="Tian Q."/>
            <person name="Mei H."/>
            <person name="Zhang T."/>
            <person name="Gao T."/>
            <person name="Zhang H."/>
        </authorList>
    </citation>
    <scope>NUCLEOTIDE SEQUENCE</scope>
    <source>
        <strain evidence="3">KEN1</strain>
    </source>
</reference>
<organism evidence="3">
    <name type="scientific">Sesamum latifolium</name>
    <dbReference type="NCBI Taxonomy" id="2727402"/>
    <lineage>
        <taxon>Eukaryota</taxon>
        <taxon>Viridiplantae</taxon>
        <taxon>Streptophyta</taxon>
        <taxon>Embryophyta</taxon>
        <taxon>Tracheophyta</taxon>
        <taxon>Spermatophyta</taxon>
        <taxon>Magnoliopsida</taxon>
        <taxon>eudicotyledons</taxon>
        <taxon>Gunneridae</taxon>
        <taxon>Pentapetalae</taxon>
        <taxon>asterids</taxon>
        <taxon>lamiids</taxon>
        <taxon>Lamiales</taxon>
        <taxon>Pedaliaceae</taxon>
        <taxon>Sesamum</taxon>
    </lineage>
</organism>
<protein>
    <submittedName>
        <fullName evidence="3">Pentatricopeptide repeat-containing protein</fullName>
    </submittedName>
</protein>
<gene>
    <name evidence="3" type="ORF">Slati_3674400</name>
</gene>
<dbReference type="Gene3D" id="1.25.40.10">
    <property type="entry name" value="Tetratricopeptide repeat domain"/>
    <property type="match status" value="4"/>
</dbReference>
<sequence>MKKLFLKRNHTSLSHTLRTLSLHSIPDHSALQSRLSLRCHLASQLHKLHTRSTKCRFEANYICHRCACLHEITSLHRRPSSTATSSSPAWKPTVLWDVVSWSSIISGYIRVGRPRDAIEMYLEMLGFDIELNAFTLSAVIKACSEVGEFKLGKSLHSVVVRCGFESNEEAWVFLGLVHIWESLTALGNLERLKQGKEVHAQVVTRGFHGNVFVDSSLVDMYAKFGMVEESQRVFDRMERKNSVSWCALLGGYCRRVNLKWLLSYSEYGEGPLQFRTILRACAGLAAEKLGKELHCQYLKIGSWRDVVVESALVDLYAKRGCVDFAYRIFLKMPVRNLITWNSMIGGFAQNGRGEEAVRIFNQMIQERVKPDYISFIEVLFACSHSGLVDQGRKYFISMYNDYGLKAGSEHYSCMVDLLGRAGKIEEAEDLIVKSEFRNNPSLWAALLGACATTTNPTVAERIAKKMIELKPDYHLSYVLLANVYRAVGRWKDSHKIWNQMRKRGVKKLPGKSWIDNSSLNPLLCVEFNRYSYKDEERWK</sequence>
<comment type="caution">
    <text evidence="3">The sequence shown here is derived from an EMBL/GenBank/DDBJ whole genome shotgun (WGS) entry which is preliminary data.</text>
</comment>
<dbReference type="FunFam" id="1.25.40.10:FF:001093">
    <property type="entry name" value="Pentatricopeptide repeat-containing protein At2g34400"/>
    <property type="match status" value="1"/>
</dbReference>
<evidence type="ECO:0000256" key="1">
    <source>
        <dbReference type="ARBA" id="ARBA00022737"/>
    </source>
</evidence>